<evidence type="ECO:0000313" key="7">
    <source>
        <dbReference type="Proteomes" id="UP000050164"/>
    </source>
</evidence>
<evidence type="ECO:0000313" key="6">
    <source>
        <dbReference type="Proteomes" id="UP000049023"/>
    </source>
</evidence>
<reference evidence="4" key="2">
    <citation type="submission" date="2015-03" db="EMBL/GenBank/DDBJ databases">
        <authorList>
            <consortium name="Pathogen Informatics"/>
            <person name="Murphy D."/>
        </authorList>
    </citation>
    <scope>NUCLEOTIDE SEQUENCE</scope>
    <source>
        <strain evidence="4">N09902308</strain>
    </source>
</reference>
<organism evidence="2 7">
    <name type="scientific">Mycobacterium tuberculosis</name>
    <dbReference type="NCBI Taxonomy" id="1773"/>
    <lineage>
        <taxon>Bacteria</taxon>
        <taxon>Bacillati</taxon>
        <taxon>Actinomycetota</taxon>
        <taxon>Actinomycetes</taxon>
        <taxon>Mycobacteriales</taxon>
        <taxon>Mycobacteriaceae</taxon>
        <taxon>Mycobacterium</taxon>
        <taxon>Mycobacterium tuberculosis complex</taxon>
    </lineage>
</organism>
<dbReference type="AlphaFoldDB" id="A0A654ZYZ6"/>
<protein>
    <submittedName>
        <fullName evidence="2">Uncharacterized protein</fullName>
    </submittedName>
</protein>
<dbReference type="Proteomes" id="UP000039021">
    <property type="component" value="Unassembled WGS sequence"/>
</dbReference>
<keyword evidence="1" id="KW-0472">Membrane</keyword>
<proteinExistence type="predicted"/>
<dbReference type="Proteomes" id="UP000050164">
    <property type="component" value="Unassembled WGS sequence"/>
</dbReference>
<name>A0A654ZYZ6_MYCTX</name>
<dbReference type="EMBL" id="CSBK01002807">
    <property type="protein sequence ID" value="CPA25374.1"/>
    <property type="molecule type" value="Genomic_DNA"/>
</dbReference>
<evidence type="ECO:0000313" key="2">
    <source>
        <dbReference type="EMBL" id="CKR78265.1"/>
    </source>
</evidence>
<evidence type="ECO:0000313" key="5">
    <source>
        <dbReference type="Proteomes" id="UP000039021"/>
    </source>
</evidence>
<evidence type="ECO:0000313" key="4">
    <source>
        <dbReference type="EMBL" id="CPA25374.1"/>
    </source>
</evidence>
<keyword evidence="1" id="KW-1133">Transmembrane helix</keyword>
<reference evidence="5 6" key="1">
    <citation type="submission" date="2015-03" db="EMBL/GenBank/DDBJ databases">
        <authorList>
            <consortium name="Pathogen Informatics"/>
        </authorList>
    </citation>
    <scope>NUCLEOTIDE SEQUENCE [LARGE SCALE GENOMIC DNA]</scope>
    <source>
        <strain evidence="2 7">Bir 185</strain>
        <strain evidence="3 6">Bir 187</strain>
        <strain evidence="5">N09902308</strain>
    </source>
</reference>
<dbReference type="Proteomes" id="UP000049023">
    <property type="component" value="Unassembled WGS sequence"/>
</dbReference>
<dbReference type="EMBL" id="CNFT01000487">
    <property type="protein sequence ID" value="CKR78265.1"/>
    <property type="molecule type" value="Genomic_DNA"/>
</dbReference>
<keyword evidence="1" id="KW-0812">Transmembrane</keyword>
<evidence type="ECO:0000313" key="3">
    <source>
        <dbReference type="EMBL" id="CKS21819.1"/>
    </source>
</evidence>
<gene>
    <name evidence="4" type="ORF">ERS007739_04467</name>
    <name evidence="2" type="ORF">ERS027659_02176</name>
    <name evidence="3" type="ORF">ERS027661_02761</name>
</gene>
<dbReference type="EMBL" id="CNFU01000625">
    <property type="protein sequence ID" value="CKS21819.1"/>
    <property type="molecule type" value="Genomic_DNA"/>
</dbReference>
<evidence type="ECO:0000256" key="1">
    <source>
        <dbReference type="SAM" id="Phobius"/>
    </source>
</evidence>
<sequence length="44" mass="4660">MAAMATTATAVLIIVVSFIGPYLHYLLGRLPGSNLADVITLSRK</sequence>
<accession>A0A654ZYZ6</accession>
<feature type="transmembrane region" description="Helical" evidence="1">
    <location>
        <begin position="6"/>
        <end position="27"/>
    </location>
</feature>